<dbReference type="InterPro" id="IPR054254">
    <property type="entry name" value="DUF6985"/>
</dbReference>
<protein>
    <recommendedName>
        <fullName evidence="1">DUF6985 domain-containing protein</fullName>
    </recommendedName>
</protein>
<comment type="caution">
    <text evidence="2">The sequence shown here is derived from an EMBL/GenBank/DDBJ whole genome shotgun (WGS) entry which is preliminary data.</text>
</comment>
<organism evidence="2 3">
    <name type="scientific">Eikenella longinqua</name>
    <dbReference type="NCBI Taxonomy" id="1795827"/>
    <lineage>
        <taxon>Bacteria</taxon>
        <taxon>Pseudomonadati</taxon>
        <taxon>Pseudomonadota</taxon>
        <taxon>Betaproteobacteria</taxon>
        <taxon>Neisseriales</taxon>
        <taxon>Neisseriaceae</taxon>
        <taxon>Eikenella</taxon>
    </lineage>
</organism>
<dbReference type="EMBL" id="LXSL01000011">
    <property type="protein sequence ID" value="OAM31274.1"/>
    <property type="molecule type" value="Genomic_DNA"/>
</dbReference>
<dbReference type="Pfam" id="PF22481">
    <property type="entry name" value="DUF6985"/>
    <property type="match status" value="1"/>
</dbReference>
<keyword evidence="3" id="KW-1185">Reference proteome</keyword>
<gene>
    <name evidence="2" type="ORF">A7P95_01955</name>
</gene>
<dbReference type="RefSeq" id="WP_067590286.1">
    <property type="nucleotide sequence ID" value="NZ_LXSL01000011.1"/>
</dbReference>
<evidence type="ECO:0000313" key="2">
    <source>
        <dbReference type="EMBL" id="OAM31274.1"/>
    </source>
</evidence>
<dbReference type="AlphaFoldDB" id="A0A1A9S2U6"/>
<feature type="domain" description="DUF6985" evidence="1">
    <location>
        <begin position="14"/>
        <end position="114"/>
    </location>
</feature>
<accession>A0A1A9S2U6</accession>
<dbReference type="Proteomes" id="UP000077885">
    <property type="component" value="Unassembled WGS sequence"/>
</dbReference>
<evidence type="ECO:0000259" key="1">
    <source>
        <dbReference type="Pfam" id="PF22481"/>
    </source>
</evidence>
<name>A0A1A9S2U6_9NEIS</name>
<dbReference type="STRING" id="1795827.A7P95_01955"/>
<evidence type="ECO:0000313" key="3">
    <source>
        <dbReference type="Proteomes" id="UP000077885"/>
    </source>
</evidence>
<dbReference type="OrthoDB" id="9182811at2"/>
<sequence length="155" mass="17522">MLKHTIDFPLIGQLTMQGQRKIWEGRWGIPELGQDDFNVIIYGELNGPTAAQQNVLQNFYQNRNEMSGRICDELAAYLNSGEWDMPDLPEITAANIWQFLNPETIMLDNPNDKRSYYGNGTDMLLSIGWLIGGLEDCGIQIYLKNGTEFDGIGSE</sequence>
<reference evidence="3" key="1">
    <citation type="submission" date="2016-05" db="EMBL/GenBank/DDBJ databases">
        <title>Draft genome of Corynebacterium afermentans subsp. afermentans LCDC 88199T.</title>
        <authorList>
            <person name="Bernier A.-M."/>
            <person name="Bernard K."/>
        </authorList>
    </citation>
    <scope>NUCLEOTIDE SEQUENCE [LARGE SCALE GENOMIC DNA]</scope>
    <source>
        <strain evidence="3">NML02-A-017</strain>
    </source>
</reference>
<proteinExistence type="predicted"/>